<protein>
    <recommendedName>
        <fullName evidence="4">OmpA-like domain-containing protein</fullName>
    </recommendedName>
</protein>
<evidence type="ECO:0000256" key="1">
    <source>
        <dbReference type="SAM" id="Phobius"/>
    </source>
</evidence>
<accession>A0A6I4I625</accession>
<organism evidence="2 3">
    <name type="scientific">Mucilaginibacter aquatilis</name>
    <dbReference type="NCBI Taxonomy" id="1517760"/>
    <lineage>
        <taxon>Bacteria</taxon>
        <taxon>Pseudomonadati</taxon>
        <taxon>Bacteroidota</taxon>
        <taxon>Sphingobacteriia</taxon>
        <taxon>Sphingobacteriales</taxon>
        <taxon>Sphingobacteriaceae</taxon>
        <taxon>Mucilaginibacter</taxon>
    </lineage>
</organism>
<keyword evidence="3" id="KW-1185">Reference proteome</keyword>
<dbReference type="InterPro" id="IPR036737">
    <property type="entry name" value="OmpA-like_sf"/>
</dbReference>
<dbReference type="Proteomes" id="UP000434850">
    <property type="component" value="Unassembled WGS sequence"/>
</dbReference>
<dbReference type="OrthoDB" id="1036975at2"/>
<sequence length="212" mass="24723">MENSNRSHFWPSYVDLMTSLFVIMLVLFVLSYLNFNRIETELRANAEQMARIRQIDSALKKLDRRYFRLDPVNNRYQLMIDVNFAPNSADIATLRPDQLRQLREAGQALFGKMRQLAKDPNINYILVVEGHAEIVLWHGIPNSKLDPNRGYQLSYSRALALKNFWQQNGYGFNGLHNCEILIVGSGYFGKSRDKVEHNNRRFTIQIAPKFKI</sequence>
<keyword evidence="1" id="KW-0812">Transmembrane</keyword>
<reference evidence="2 3" key="1">
    <citation type="submission" date="2019-12" db="EMBL/GenBank/DDBJ databases">
        <title>Mucilaginibacter sp. HME9299 genome sequencing and assembly.</title>
        <authorList>
            <person name="Kang H."/>
            <person name="Kim H."/>
            <person name="Joh K."/>
        </authorList>
    </citation>
    <scope>NUCLEOTIDE SEQUENCE [LARGE SCALE GENOMIC DNA]</scope>
    <source>
        <strain evidence="2 3">HME9299</strain>
    </source>
</reference>
<comment type="caution">
    <text evidence="2">The sequence shown here is derived from an EMBL/GenBank/DDBJ whole genome shotgun (WGS) entry which is preliminary data.</text>
</comment>
<keyword evidence="1" id="KW-0472">Membrane</keyword>
<feature type="transmembrane region" description="Helical" evidence="1">
    <location>
        <begin position="12"/>
        <end position="33"/>
    </location>
</feature>
<dbReference type="RefSeq" id="WP_157540306.1">
    <property type="nucleotide sequence ID" value="NZ_WQLA01000002.1"/>
</dbReference>
<dbReference type="EMBL" id="WQLA01000002">
    <property type="protein sequence ID" value="MVN90522.1"/>
    <property type="molecule type" value="Genomic_DNA"/>
</dbReference>
<keyword evidence="1" id="KW-1133">Transmembrane helix</keyword>
<dbReference type="Gene3D" id="3.30.1330.60">
    <property type="entry name" value="OmpA-like domain"/>
    <property type="match status" value="1"/>
</dbReference>
<evidence type="ECO:0000313" key="3">
    <source>
        <dbReference type="Proteomes" id="UP000434850"/>
    </source>
</evidence>
<evidence type="ECO:0000313" key="2">
    <source>
        <dbReference type="EMBL" id="MVN90522.1"/>
    </source>
</evidence>
<name>A0A6I4I625_9SPHI</name>
<gene>
    <name evidence="2" type="ORF">GO816_05225</name>
</gene>
<dbReference type="AlphaFoldDB" id="A0A6I4I625"/>
<proteinExistence type="predicted"/>
<evidence type="ECO:0008006" key="4">
    <source>
        <dbReference type="Google" id="ProtNLM"/>
    </source>
</evidence>